<keyword evidence="3" id="KW-1185">Reference proteome</keyword>
<evidence type="ECO:0000313" key="3">
    <source>
        <dbReference type="Proteomes" id="UP000268014"/>
    </source>
</evidence>
<feature type="region of interest" description="Disordered" evidence="1">
    <location>
        <begin position="1"/>
        <end position="31"/>
    </location>
</feature>
<accession>A0A0N4WQ90</accession>
<dbReference type="AlphaFoldDB" id="A0A0N4WQ90"/>
<dbReference type="Proteomes" id="UP000268014">
    <property type="component" value="Unassembled WGS sequence"/>
</dbReference>
<reference evidence="2 3" key="2">
    <citation type="submission" date="2018-11" db="EMBL/GenBank/DDBJ databases">
        <authorList>
            <consortium name="Pathogen Informatics"/>
        </authorList>
    </citation>
    <scope>NUCLEOTIDE SEQUENCE [LARGE SCALE GENOMIC DNA]</scope>
    <source>
        <strain evidence="2 3">MHpl1</strain>
    </source>
</reference>
<dbReference type="EMBL" id="UZAF01018260">
    <property type="protein sequence ID" value="VDO49792.1"/>
    <property type="molecule type" value="Genomic_DNA"/>
</dbReference>
<name>A0A0N4WQ90_HAEPC</name>
<protein>
    <submittedName>
        <fullName evidence="2 4">Uncharacterized protein</fullName>
    </submittedName>
</protein>
<sequence>MASTKPRPSVQQRAIHEWNGSSSKRSIRGYPQMERPPKKVAVDVDCINNYEHIALALAAAVPGGAADSVRERSRSASLPKRNPSHRARLVMCPVSLRPYGHATALRYHGTGIATKRSSSRMPPPTAEFQLMAVSWERSVALSSRVEQPYTPSRRCPMPDASSPVTLRRPSTTPDLFDALMQLCFDFLAERLDLDILLRVLRRPSVPRLSETTTLLDFFDVPLAPPDMQHHLRCAALRRLAGGEIQSVEASFMERWNVRSRGASSTRTRTTDIL</sequence>
<evidence type="ECO:0000313" key="2">
    <source>
        <dbReference type="EMBL" id="VDO49792.1"/>
    </source>
</evidence>
<evidence type="ECO:0000256" key="1">
    <source>
        <dbReference type="SAM" id="MobiDB-lite"/>
    </source>
</evidence>
<reference evidence="4" key="1">
    <citation type="submission" date="2017-02" db="UniProtKB">
        <authorList>
            <consortium name="WormBaseParasite"/>
        </authorList>
    </citation>
    <scope>IDENTIFICATION</scope>
</reference>
<proteinExistence type="predicted"/>
<evidence type="ECO:0000313" key="4">
    <source>
        <dbReference type="WBParaSite" id="HPLM_0001358101-mRNA-1"/>
    </source>
</evidence>
<feature type="region of interest" description="Disordered" evidence="1">
    <location>
        <begin position="146"/>
        <end position="167"/>
    </location>
</feature>
<gene>
    <name evidence="2" type="ORF">HPLM_LOCUS13573</name>
</gene>
<organism evidence="4">
    <name type="scientific">Haemonchus placei</name>
    <name type="common">Barber's pole worm</name>
    <dbReference type="NCBI Taxonomy" id="6290"/>
    <lineage>
        <taxon>Eukaryota</taxon>
        <taxon>Metazoa</taxon>
        <taxon>Ecdysozoa</taxon>
        <taxon>Nematoda</taxon>
        <taxon>Chromadorea</taxon>
        <taxon>Rhabditida</taxon>
        <taxon>Rhabditina</taxon>
        <taxon>Rhabditomorpha</taxon>
        <taxon>Strongyloidea</taxon>
        <taxon>Trichostrongylidae</taxon>
        <taxon>Haemonchus</taxon>
    </lineage>
</organism>
<dbReference type="WBParaSite" id="HPLM_0001358101-mRNA-1">
    <property type="protein sequence ID" value="HPLM_0001358101-mRNA-1"/>
    <property type="gene ID" value="HPLM_0001358101"/>
</dbReference>